<gene>
    <name evidence="1" type="ordered locus">LBA1880</name>
</gene>
<dbReference type="HOGENOM" id="CLU_159266_0_0_9"/>
<dbReference type="DNASU" id="3251802"/>
<dbReference type="NCBIfam" id="TIGR01655">
    <property type="entry name" value="yxeA_fam"/>
    <property type="match status" value="1"/>
</dbReference>
<dbReference type="Proteomes" id="UP000006381">
    <property type="component" value="Chromosome"/>
</dbReference>
<evidence type="ECO:0000313" key="1">
    <source>
        <dbReference type="EMBL" id="AAV43680.1"/>
    </source>
</evidence>
<dbReference type="GeneID" id="93290982"/>
<dbReference type="InterPro" id="IPR006542">
    <property type="entry name" value="DUF1093"/>
</dbReference>
<dbReference type="KEGG" id="lac:LBA1880"/>
<dbReference type="EMBL" id="CP000033">
    <property type="protein sequence ID" value="AAV43680.1"/>
    <property type="molecule type" value="Genomic_DNA"/>
</dbReference>
<keyword evidence="2" id="KW-1185">Reference proteome</keyword>
<dbReference type="eggNOG" id="COG5294">
    <property type="taxonomic scope" value="Bacteria"/>
</dbReference>
<name>Q5FHZ4_LACAC</name>
<organism evidence="2">
    <name type="scientific">Lactobacillus acidophilus (strain ATCC 700396 / NCK56 / N2 / NCFM)</name>
    <dbReference type="NCBI Taxonomy" id="272621"/>
    <lineage>
        <taxon>Bacteria</taxon>
        <taxon>Bacillati</taxon>
        <taxon>Bacillota</taxon>
        <taxon>Bacilli</taxon>
        <taxon>Lactobacillales</taxon>
        <taxon>Lactobacillaceae</taxon>
        <taxon>Lactobacillus</taxon>
    </lineage>
</organism>
<sequence>MKNKKVALVGALSVLVVIITLFVSVNSPMINRVSPYIAEAATCVKKHDAIVDRLNPFVSETVSYAQVPEKTQQYVNVEIIDPKSGKNRSYKIKEITGYDPSRKYIKIDHKGQYVKTIDYVSESKFLKIKK</sequence>
<dbReference type="PATRIC" id="fig|272621.13.peg.1788"/>
<evidence type="ECO:0000313" key="2">
    <source>
        <dbReference type="Proteomes" id="UP000006381"/>
    </source>
</evidence>
<accession>Q5FHZ4</accession>
<protein>
    <recommendedName>
        <fullName evidence="3">YxeA family protein</fullName>
    </recommendedName>
</protein>
<reference evidence="1 2" key="1">
    <citation type="journal article" date="2005" name="Proc. Natl. Acad. Sci. U.S.A.">
        <title>Complete genome sequence of the probiotic lactic acid bacterium Lactobacillus acidophilus NCFM.</title>
        <authorList>
            <person name="Altermann E."/>
            <person name="Russell W.M."/>
            <person name="Azcarate-Peril M.A."/>
            <person name="Barrangou R."/>
            <person name="Buck B.L."/>
            <person name="McAuliffe O."/>
            <person name="Souther N."/>
            <person name="Dobson A."/>
            <person name="Duong T."/>
            <person name="Callanan M."/>
            <person name="Lick S."/>
            <person name="Hamrick A."/>
            <person name="Cano R."/>
            <person name="Klaenhammer T.R."/>
        </authorList>
    </citation>
    <scope>NUCLEOTIDE SEQUENCE [LARGE SCALE GENOMIC DNA]</scope>
    <source>
        <strain evidence="2">ATCC 700396 / NCK56 / N2 / NCFM</strain>
    </source>
</reference>
<dbReference type="OrthoDB" id="2325008at2"/>
<proteinExistence type="predicted"/>
<dbReference type="RefSeq" id="WP_003549609.1">
    <property type="nucleotide sequence ID" value="NC_006814.3"/>
</dbReference>
<dbReference type="BioCyc" id="LACI272621:G1G49-1834-MONOMER"/>
<evidence type="ECO:0008006" key="3">
    <source>
        <dbReference type="Google" id="ProtNLM"/>
    </source>
</evidence>
<dbReference type="AlphaFoldDB" id="Q5FHZ4"/>